<organism evidence="1 2">
    <name type="scientific">Panagrolaimus sp. PS1159</name>
    <dbReference type="NCBI Taxonomy" id="55785"/>
    <lineage>
        <taxon>Eukaryota</taxon>
        <taxon>Metazoa</taxon>
        <taxon>Ecdysozoa</taxon>
        <taxon>Nematoda</taxon>
        <taxon>Chromadorea</taxon>
        <taxon>Rhabditida</taxon>
        <taxon>Tylenchina</taxon>
        <taxon>Panagrolaimomorpha</taxon>
        <taxon>Panagrolaimoidea</taxon>
        <taxon>Panagrolaimidae</taxon>
        <taxon>Panagrolaimus</taxon>
    </lineage>
</organism>
<evidence type="ECO:0000313" key="1">
    <source>
        <dbReference type="Proteomes" id="UP000887580"/>
    </source>
</evidence>
<name>A0AC35G222_9BILA</name>
<accession>A0AC35G222</accession>
<evidence type="ECO:0000313" key="2">
    <source>
        <dbReference type="WBParaSite" id="PS1159_v2.g2278.t1"/>
    </source>
</evidence>
<proteinExistence type="predicted"/>
<reference evidence="2" key="1">
    <citation type="submission" date="2022-11" db="UniProtKB">
        <authorList>
            <consortium name="WormBaseParasite"/>
        </authorList>
    </citation>
    <scope>IDENTIFICATION</scope>
</reference>
<dbReference type="Proteomes" id="UP000887580">
    <property type="component" value="Unplaced"/>
</dbReference>
<protein>
    <submittedName>
        <fullName evidence="2">3'-5' exonuclease domain-containing protein</fullName>
    </submittedName>
</protein>
<dbReference type="WBParaSite" id="PS1159_v2.g2278.t1">
    <property type="protein sequence ID" value="PS1159_v2.g2278.t1"/>
    <property type="gene ID" value="PS1159_v2.g2278"/>
</dbReference>
<sequence length="516" mass="60944">MDEINSALNSEEYISEFLIEENYTVYLIDDAEKLQFAMKKLSENDKIAFDVEANYVCQNVEGIQQACLLQIACRDCVLLIDIFVLIEKVSDEVLKCFFEMFLGCDTDRIVFDIRSDLNLLQRTFNWMPEYLQRVQPTFHCVQRFAKLVSTSDKYKDIFDKVPNPSLKDIAAKWLGVDLSKDERQGNWLRRPLTKEQMNYAAKDARYTMDLYYYIQKKLSEQNLQDDMARLVITPKMVDRKKVKGKKGEKETMEEILESVEAKMKEMKEKFYNFERPENITIVIDFEFLPIAPILRQFGYKTFDQRDLENGDQFSRDEVVAALSKFMNDCIDDKTIKHCYLLTEEQQHIRFKTKVGTDDLKIINCGREETESSVICEIMYETNTIFDLSNVEKRCTKCGEEDYAIDFPADVFRVVYFHYAKQKDFFYKLKCNSPEILGKLEREKVVEIRDQIMTYRINNFCAASFNLGDEIMGHLKYQDENGDEIQEKKNYKCNTRLFEKLGDKPFIRLCLDCFEFF</sequence>